<gene>
    <name evidence="7" type="ORF">EU981_01175</name>
</gene>
<dbReference type="NCBIfam" id="NF003657">
    <property type="entry name" value="PRK05289.1"/>
    <property type="match status" value="1"/>
</dbReference>
<dbReference type="EMBL" id="SEOL01000001">
    <property type="protein sequence ID" value="MBL0848703.1"/>
    <property type="molecule type" value="Genomic_DNA"/>
</dbReference>
<dbReference type="InterPro" id="IPR029098">
    <property type="entry name" value="Acetyltransf_C"/>
</dbReference>
<evidence type="ECO:0000256" key="4">
    <source>
        <dbReference type="ARBA" id="ARBA00023098"/>
    </source>
</evidence>
<accession>A0A937ABY7</accession>
<keyword evidence="2" id="KW-0441">Lipid A biosynthesis</keyword>
<dbReference type="Proteomes" id="UP000736856">
    <property type="component" value="Unassembled WGS sequence"/>
</dbReference>
<dbReference type="PIRSF" id="PIRSF000456">
    <property type="entry name" value="UDP-GlcNAc_acltr"/>
    <property type="match status" value="1"/>
</dbReference>
<dbReference type="Gene3D" id="2.160.10.10">
    <property type="entry name" value="Hexapeptide repeat proteins"/>
    <property type="match status" value="1"/>
</dbReference>
<dbReference type="PANTHER" id="PTHR43480:SF1">
    <property type="entry name" value="ACYL-[ACYL-CARRIER-PROTEIN]--UDP-N-ACETYLGLUCOSAMINE O-ACYLTRANSFERASE, MITOCHONDRIAL-RELATED"/>
    <property type="match status" value="1"/>
</dbReference>
<dbReference type="InterPro" id="IPR010137">
    <property type="entry name" value="Lipid_A_LpxA"/>
</dbReference>
<keyword evidence="4" id="KW-0443">Lipid metabolism</keyword>
<dbReference type="Gene3D" id="1.20.1180.10">
    <property type="entry name" value="Udp N-acetylglucosamine O-acyltransferase, C-terminal domain"/>
    <property type="match status" value="1"/>
</dbReference>
<name>A0A937ABY7_9HYPH</name>
<evidence type="ECO:0000256" key="5">
    <source>
        <dbReference type="ARBA" id="ARBA00023315"/>
    </source>
</evidence>
<dbReference type="Pfam" id="PF00132">
    <property type="entry name" value="Hexapep"/>
    <property type="match status" value="1"/>
</dbReference>
<dbReference type="NCBIfam" id="TIGR01852">
    <property type="entry name" value="lipid_A_lpxA"/>
    <property type="match status" value="1"/>
</dbReference>
<reference evidence="7" key="1">
    <citation type="submission" date="2019-02" db="EMBL/GenBank/DDBJ databases">
        <title>A novel Candidatus Liberibacter species associated with the New Zealand native fuchsia psyllid, Ctenarytaina fuchsiae.</title>
        <authorList>
            <person name="Thompson S.M."/>
            <person name="Jorgensen N."/>
            <person name="David C."/>
            <person name="Bulman S.R."/>
            <person name="Smith G.R."/>
        </authorList>
    </citation>
    <scope>NUCLEOTIDE SEQUENCE</scope>
    <source>
        <strain evidence="7">Oxford</strain>
    </source>
</reference>
<dbReference type="CDD" id="cd03351">
    <property type="entry name" value="LbH_UDP-GlcNAc_AT"/>
    <property type="match status" value="1"/>
</dbReference>
<dbReference type="InterPro" id="IPR001451">
    <property type="entry name" value="Hexapep"/>
</dbReference>
<keyword evidence="1" id="KW-0444">Lipid biosynthesis</keyword>
<dbReference type="GO" id="GO:0008780">
    <property type="term" value="F:acyl-[acyl-carrier-protein]-UDP-N-acetylglucosamine O-acyltransferase activity"/>
    <property type="evidence" value="ECO:0007669"/>
    <property type="project" value="UniProtKB-EC"/>
</dbReference>
<dbReference type="SUPFAM" id="SSF51161">
    <property type="entry name" value="Trimeric LpxA-like enzymes"/>
    <property type="match status" value="1"/>
</dbReference>
<dbReference type="InterPro" id="IPR037157">
    <property type="entry name" value="Acetyltransf_C_sf"/>
</dbReference>
<dbReference type="PANTHER" id="PTHR43480">
    <property type="entry name" value="ACYL-[ACYL-CARRIER-PROTEIN]--UDP-N-ACETYLGLUCOSAMINE O-ACYLTRANSFERASE"/>
    <property type="match status" value="1"/>
</dbReference>
<evidence type="ECO:0000259" key="6">
    <source>
        <dbReference type="Pfam" id="PF13720"/>
    </source>
</evidence>
<dbReference type="GO" id="GO:0009245">
    <property type="term" value="P:lipid A biosynthetic process"/>
    <property type="evidence" value="ECO:0007669"/>
    <property type="project" value="UniProtKB-KW"/>
</dbReference>
<protein>
    <submittedName>
        <fullName evidence="7">Acyl-ACP--UDP-N-acetylglucosamine O-acyltransferase</fullName>
        <ecNumber evidence="7">2.3.1.129</ecNumber>
    </submittedName>
</protein>
<organism evidence="7 8">
    <name type="scientific">Candidatus Liberibacter ctenarytainae</name>
    <dbReference type="NCBI Taxonomy" id="2020335"/>
    <lineage>
        <taxon>Bacteria</taxon>
        <taxon>Pseudomonadati</taxon>
        <taxon>Pseudomonadota</taxon>
        <taxon>Alphaproteobacteria</taxon>
        <taxon>Hyphomicrobiales</taxon>
        <taxon>Rhizobiaceae</taxon>
        <taxon>Liberibacter</taxon>
    </lineage>
</organism>
<evidence type="ECO:0000256" key="2">
    <source>
        <dbReference type="ARBA" id="ARBA00022556"/>
    </source>
</evidence>
<dbReference type="AlphaFoldDB" id="A0A937ABY7"/>
<evidence type="ECO:0000313" key="7">
    <source>
        <dbReference type="EMBL" id="MBL0848703.1"/>
    </source>
</evidence>
<dbReference type="Pfam" id="PF13720">
    <property type="entry name" value="Acetyltransf_11"/>
    <property type="match status" value="1"/>
</dbReference>
<evidence type="ECO:0000256" key="1">
    <source>
        <dbReference type="ARBA" id="ARBA00022516"/>
    </source>
</evidence>
<proteinExistence type="predicted"/>
<feature type="domain" description="UDP N-acetylglucosamine O-acyltransferase C-terminal" evidence="6">
    <location>
        <begin position="182"/>
        <end position="259"/>
    </location>
</feature>
<dbReference type="InterPro" id="IPR011004">
    <property type="entry name" value="Trimer_LpxA-like_sf"/>
</dbReference>
<evidence type="ECO:0000313" key="8">
    <source>
        <dbReference type="Proteomes" id="UP000736856"/>
    </source>
</evidence>
<evidence type="ECO:0000256" key="3">
    <source>
        <dbReference type="ARBA" id="ARBA00022679"/>
    </source>
</evidence>
<sequence>MRFVSDTAVIHPMAIVEEGAIIGSNSFIGPFCRVGPEVKIGSGVEMLSHAVVTGKTCIGDFTKIFPMAVLGGDTQSIYHGSVGTELLIGKKCVIREGVTINRGTIEYGGKTIVGDHNFLLANSHVAHDCRLGNGIVLSNNVMLAGHVIVEDGVVCGGGAAVHQFTQIGCRSFIGGLSGVVHDVIPYGVLNGNPGILRGINIVAMKRAGLDREKIFRVRSAYQKIFCKGDCIYKNAEEILKDNNDCQEVLDIVSFILSDRKRPLASSESSKI</sequence>
<keyword evidence="3 7" id="KW-0808">Transferase</keyword>
<keyword evidence="5 7" id="KW-0012">Acyltransferase</keyword>
<comment type="caution">
    <text evidence="7">The sequence shown here is derived from an EMBL/GenBank/DDBJ whole genome shotgun (WGS) entry which is preliminary data.</text>
</comment>
<dbReference type="GO" id="GO:0016020">
    <property type="term" value="C:membrane"/>
    <property type="evidence" value="ECO:0007669"/>
    <property type="project" value="GOC"/>
</dbReference>
<dbReference type="EC" id="2.3.1.129" evidence="7"/>